<accession>M0NTG6</accession>
<evidence type="ECO:0000313" key="3">
    <source>
        <dbReference type="EMBL" id="EMA60888.1"/>
    </source>
</evidence>
<protein>
    <recommendedName>
        <fullName evidence="2">DUF58 domain-containing protein</fullName>
    </recommendedName>
</protein>
<dbReference type="Gene3D" id="2.60.40.10">
    <property type="entry name" value="Immunoglobulins"/>
    <property type="match status" value="1"/>
</dbReference>
<dbReference type="InterPro" id="IPR002881">
    <property type="entry name" value="DUF58"/>
</dbReference>
<reference evidence="3 4" key="1">
    <citation type="journal article" date="2014" name="PLoS Genet.">
        <title>Phylogenetically driven sequencing of extremely halophilic archaea reveals strategies for static and dynamic osmo-response.</title>
        <authorList>
            <person name="Becker E.A."/>
            <person name="Seitzer P.M."/>
            <person name="Tritt A."/>
            <person name="Larsen D."/>
            <person name="Krusor M."/>
            <person name="Yao A.I."/>
            <person name="Wu D."/>
            <person name="Madern D."/>
            <person name="Eisen J.A."/>
            <person name="Darling A.E."/>
            <person name="Facciotti M.T."/>
        </authorList>
    </citation>
    <scope>NUCLEOTIDE SEQUENCE [LARGE SCALE GENOMIC DNA]</scope>
    <source>
        <strain evidence="3 4">JCM 14978</strain>
    </source>
</reference>
<keyword evidence="1" id="KW-0812">Transmembrane</keyword>
<gene>
    <name evidence="3" type="ORF">C468_12492</name>
</gene>
<organism evidence="3 4">
    <name type="scientific">Halorubrum kocurii JCM 14978</name>
    <dbReference type="NCBI Taxonomy" id="1230456"/>
    <lineage>
        <taxon>Archaea</taxon>
        <taxon>Methanobacteriati</taxon>
        <taxon>Methanobacteriota</taxon>
        <taxon>Stenosarchaea group</taxon>
        <taxon>Halobacteria</taxon>
        <taxon>Halobacteriales</taxon>
        <taxon>Haloferacaceae</taxon>
        <taxon>Halorubrum</taxon>
    </lineage>
</organism>
<feature type="domain" description="DUF58" evidence="2">
    <location>
        <begin position="199"/>
        <end position="364"/>
    </location>
</feature>
<dbReference type="Pfam" id="PF01882">
    <property type="entry name" value="DUF58"/>
    <property type="match status" value="1"/>
</dbReference>
<evidence type="ECO:0000256" key="1">
    <source>
        <dbReference type="SAM" id="Phobius"/>
    </source>
</evidence>
<dbReference type="STRING" id="1230456.C468_12492"/>
<evidence type="ECO:0000313" key="4">
    <source>
        <dbReference type="Proteomes" id="UP000011546"/>
    </source>
</evidence>
<dbReference type="InterPro" id="IPR013783">
    <property type="entry name" value="Ig-like_fold"/>
</dbReference>
<keyword evidence="4" id="KW-1185">Reference proteome</keyword>
<proteinExistence type="predicted"/>
<dbReference type="EMBL" id="AOJH01000076">
    <property type="protein sequence ID" value="EMA60888.1"/>
    <property type="molecule type" value="Genomic_DNA"/>
</dbReference>
<dbReference type="AlphaFoldDB" id="M0NTG6"/>
<dbReference type="PANTHER" id="PTHR33608:SF6">
    <property type="entry name" value="BLL2464 PROTEIN"/>
    <property type="match status" value="1"/>
</dbReference>
<dbReference type="PATRIC" id="fig|1230456.3.peg.2482"/>
<evidence type="ECO:0000259" key="2">
    <source>
        <dbReference type="Pfam" id="PF01882"/>
    </source>
</evidence>
<keyword evidence="1" id="KW-0472">Membrane</keyword>
<dbReference type="RefSeq" id="WP_008849179.1">
    <property type="nucleotide sequence ID" value="NZ_AOJH01000076.1"/>
</dbReference>
<dbReference type="PANTHER" id="PTHR33608">
    <property type="entry name" value="BLL2464 PROTEIN"/>
    <property type="match status" value="1"/>
</dbReference>
<name>M0NTG6_9EURY</name>
<feature type="transmembrane region" description="Helical" evidence="1">
    <location>
        <begin position="15"/>
        <end position="48"/>
    </location>
</feature>
<dbReference type="Proteomes" id="UP000011546">
    <property type="component" value="Unassembled WGS sequence"/>
</dbReference>
<keyword evidence="1" id="KW-1133">Transmembrane helix</keyword>
<sequence>MTDEWLVETSRRTEGLAVVGLLAVAVGAATGTGATLLLAVPVVGFALYDRLTTLDPPELVCERELETERPLPGRKVTVMLTVRNEGERNVPDLRVVDGVPGALSVVDGSPRSGLSLAPGESASFEYAVRTRRGSFEFEPTTLIARNLSGSRRARRTDAVETTMDCRVHPETYALDNRASLVSGMLDTARGGAGVEFHSTREYHSTDPANRIDWRRLARSGDLTTVTYRESKAATVQLVVDRSPGTDVSYAADGLTHAEYATYAAEMVAEMLLGAHHRVGLTTFGDSRDVIRPSTGDEHRLSLRRLFEGLDGAGTERPDPTATADEVADVTPNHTQFTLISPVVDDEFVDLATRLRAHGKSVVVLSPRQPRAETDGQRILLADRALRIDDLRRNGVTVFDWDTTEPIRIALEHRFGRAV</sequence>
<dbReference type="OrthoDB" id="31512at2157"/>
<comment type="caution">
    <text evidence="3">The sequence shown here is derived from an EMBL/GenBank/DDBJ whole genome shotgun (WGS) entry which is preliminary data.</text>
</comment>